<dbReference type="Gene3D" id="3.40.50.1820">
    <property type="entry name" value="alpha/beta hydrolase"/>
    <property type="match status" value="1"/>
</dbReference>
<dbReference type="Pfam" id="PF02450">
    <property type="entry name" value="LCAT"/>
    <property type="match status" value="2"/>
</dbReference>
<dbReference type="GO" id="GO:0006629">
    <property type="term" value="P:lipid metabolic process"/>
    <property type="evidence" value="ECO:0007669"/>
    <property type="project" value="InterPro"/>
</dbReference>
<sequence>MISFIFNPVVSLLIVASHISGSASLTPVVILPGDGGCQLEAKLDKPQTVHFFCSKKSDWFTLWLSVAQLAPKEVDCWSDNIRLVYDESTESFSNSPGVQTRVPGYGDTKTIENLDPTLKSSSSYFAPLVQALADKGYVRNSSVFGAPYDFRLGPPSNMEYMVKTVQLIEHAYSLNGNSPVVLVSHSMGCLWTLFILNHQPQEWKDKFIAAWVPFSGVFGGSTNEMELMASGSNEGIPWLSGIDVRAEQRSYESNFWLMPNPELWSPDEPLVITPSKNYSAHDYSVFFKDVGYPLGDSIYKRVDNLTRAIEAPGVAVHALYGTDVDTPVAYIYKEDGKWDVTPTKLNGKGDGTVPLRSLEACLKWKHEQPQVVTSKTFAGVDHTDLVSNKGAIDALLSILKDTSDRIIV</sequence>
<dbReference type="Proteomes" id="UP001190700">
    <property type="component" value="Unassembled WGS sequence"/>
</dbReference>
<keyword evidence="3" id="KW-1185">Reference proteome</keyword>
<gene>
    <name evidence="2" type="ORF">CYMTET_43324</name>
</gene>
<feature type="chain" id="PRO_5041947429" evidence="1">
    <location>
        <begin position="25"/>
        <end position="408"/>
    </location>
</feature>
<evidence type="ECO:0000256" key="1">
    <source>
        <dbReference type="SAM" id="SignalP"/>
    </source>
</evidence>
<feature type="signal peptide" evidence="1">
    <location>
        <begin position="1"/>
        <end position="24"/>
    </location>
</feature>
<dbReference type="InterPro" id="IPR029058">
    <property type="entry name" value="AB_hydrolase_fold"/>
</dbReference>
<reference evidence="2 3" key="1">
    <citation type="journal article" date="2015" name="Genome Biol. Evol.">
        <title>Comparative Genomics of a Bacterivorous Green Alga Reveals Evolutionary Causalities and Consequences of Phago-Mixotrophic Mode of Nutrition.</title>
        <authorList>
            <person name="Burns J.A."/>
            <person name="Paasch A."/>
            <person name="Narechania A."/>
            <person name="Kim E."/>
        </authorList>
    </citation>
    <scope>NUCLEOTIDE SEQUENCE [LARGE SCALE GENOMIC DNA]</scope>
    <source>
        <strain evidence="2 3">PLY_AMNH</strain>
    </source>
</reference>
<accession>A0AAE0C3G5</accession>
<name>A0AAE0C3G5_9CHLO</name>
<dbReference type="AlphaFoldDB" id="A0AAE0C3G5"/>
<comment type="caution">
    <text evidence="2">The sequence shown here is derived from an EMBL/GenBank/DDBJ whole genome shotgun (WGS) entry which is preliminary data.</text>
</comment>
<protein>
    <submittedName>
        <fullName evidence="2">Uncharacterized protein</fullName>
    </submittedName>
</protein>
<dbReference type="EMBL" id="LGRX02029181">
    <property type="protein sequence ID" value="KAK3247169.1"/>
    <property type="molecule type" value="Genomic_DNA"/>
</dbReference>
<organism evidence="2 3">
    <name type="scientific">Cymbomonas tetramitiformis</name>
    <dbReference type="NCBI Taxonomy" id="36881"/>
    <lineage>
        <taxon>Eukaryota</taxon>
        <taxon>Viridiplantae</taxon>
        <taxon>Chlorophyta</taxon>
        <taxon>Pyramimonadophyceae</taxon>
        <taxon>Pyramimonadales</taxon>
        <taxon>Pyramimonadaceae</taxon>
        <taxon>Cymbomonas</taxon>
    </lineage>
</organism>
<dbReference type="GO" id="GO:0008374">
    <property type="term" value="F:O-acyltransferase activity"/>
    <property type="evidence" value="ECO:0007669"/>
    <property type="project" value="InterPro"/>
</dbReference>
<dbReference type="SUPFAM" id="SSF53474">
    <property type="entry name" value="alpha/beta-Hydrolases"/>
    <property type="match status" value="1"/>
</dbReference>
<keyword evidence="1" id="KW-0732">Signal</keyword>
<evidence type="ECO:0000313" key="3">
    <source>
        <dbReference type="Proteomes" id="UP001190700"/>
    </source>
</evidence>
<proteinExistence type="predicted"/>
<dbReference type="PANTHER" id="PTHR11440">
    <property type="entry name" value="LECITHIN-CHOLESTEROL ACYLTRANSFERASE-RELATED"/>
    <property type="match status" value="1"/>
</dbReference>
<dbReference type="InterPro" id="IPR003386">
    <property type="entry name" value="LACT/PDAT_acylTrfase"/>
</dbReference>
<evidence type="ECO:0000313" key="2">
    <source>
        <dbReference type="EMBL" id="KAK3247169.1"/>
    </source>
</evidence>